<keyword evidence="1" id="KW-0472">Membrane</keyword>
<reference evidence="2 3" key="1">
    <citation type="submission" date="2014-11" db="EMBL/GenBank/DDBJ databases">
        <title>Genome sequence of Pseudomonas tuomuerensis JCM 14085.</title>
        <authorList>
            <person name="Shin S.-K."/>
            <person name="Yi H."/>
        </authorList>
    </citation>
    <scope>NUCLEOTIDE SEQUENCE [LARGE SCALE GENOMIC DNA]</scope>
    <source>
        <strain evidence="2 3">JCM 14085</strain>
    </source>
</reference>
<organism evidence="2 3">
    <name type="scientific">Pseudomonas flexibilis</name>
    <dbReference type="NCBI Taxonomy" id="706570"/>
    <lineage>
        <taxon>Bacteria</taxon>
        <taxon>Pseudomonadati</taxon>
        <taxon>Pseudomonadota</taxon>
        <taxon>Gammaproteobacteria</taxon>
        <taxon>Pseudomonadales</taxon>
        <taxon>Pseudomonadaceae</taxon>
        <taxon>Pseudomonas</taxon>
    </lineage>
</organism>
<evidence type="ECO:0000256" key="1">
    <source>
        <dbReference type="SAM" id="Phobius"/>
    </source>
</evidence>
<dbReference type="AlphaFoldDB" id="A0A0B3BWX4"/>
<evidence type="ECO:0000313" key="3">
    <source>
        <dbReference type="Proteomes" id="UP000030980"/>
    </source>
</evidence>
<protein>
    <recommendedName>
        <fullName evidence="4">MSHA biogenesis protein MshP</fullName>
    </recommendedName>
</protein>
<dbReference type="EMBL" id="JTAK01000002">
    <property type="protein sequence ID" value="KHO65561.1"/>
    <property type="molecule type" value="Genomic_DNA"/>
</dbReference>
<keyword evidence="3" id="KW-1185">Reference proteome</keyword>
<dbReference type="STRING" id="706570.PT85_05740"/>
<dbReference type="RefSeq" id="WP_039606156.1">
    <property type="nucleotide sequence ID" value="NZ_FMUP01000001.1"/>
</dbReference>
<proteinExistence type="predicted"/>
<gene>
    <name evidence="2" type="ORF">PT85_05740</name>
</gene>
<evidence type="ECO:0000313" key="2">
    <source>
        <dbReference type="EMBL" id="KHO65561.1"/>
    </source>
</evidence>
<keyword evidence="1" id="KW-1133">Transmembrane helix</keyword>
<keyword evidence="1" id="KW-0812">Transmembrane</keyword>
<dbReference type="Proteomes" id="UP000030980">
    <property type="component" value="Unassembled WGS sequence"/>
</dbReference>
<feature type="transmembrane region" description="Helical" evidence="1">
    <location>
        <begin position="12"/>
        <end position="36"/>
    </location>
</feature>
<dbReference type="OrthoDB" id="7062495at2"/>
<accession>A0A0B3BWX4</accession>
<evidence type="ECO:0008006" key="4">
    <source>
        <dbReference type="Google" id="ProtNLM"/>
    </source>
</evidence>
<sequence>MHPDFAPAQRGFGLVAALFLILVIAGVIAAMARLAATQHSTSSLALQQARAYQAARAGLEWGISQFVNQKTCAMSLELFALDAFEVTVQFIPRPPEAGVVLCTVWATAEYSTPGSPDHVHRKLEAVLEEDAP</sequence>
<name>A0A0B3BWX4_9PSED</name>
<comment type="caution">
    <text evidence="2">The sequence shown here is derived from an EMBL/GenBank/DDBJ whole genome shotgun (WGS) entry which is preliminary data.</text>
</comment>